<comment type="function">
    <text evidence="6">DNA repair enzyme involved in the repair of deaminated bases. Selectively cleaves double-stranded DNA at the second phosphodiester bond 3' to a deoxyinosine leaving behind the intact lesion on the nicked DNA.</text>
</comment>
<keyword evidence="3 6" id="KW-0540">Nuclease</keyword>
<name>A0A179RX94_9HYPH</name>
<dbReference type="Gene3D" id="3.30.2170.10">
    <property type="entry name" value="archaeoglobus fulgidus dsm 4304 superfamily"/>
    <property type="match status" value="1"/>
</dbReference>
<keyword evidence="4 6" id="KW-0255">Endonuclease</keyword>
<dbReference type="GO" id="GO:0043737">
    <property type="term" value="F:deoxyribonuclease V activity"/>
    <property type="evidence" value="ECO:0007669"/>
    <property type="project" value="UniProtKB-UniRule"/>
</dbReference>
<feature type="binding site" evidence="6">
    <location>
        <position position="111"/>
    </location>
    <ligand>
        <name>Mg(2+)</name>
        <dbReference type="ChEBI" id="CHEBI:18420"/>
    </ligand>
</feature>
<keyword evidence="5 6" id="KW-0378">Hydrolase</keyword>
<feature type="binding site" evidence="6">
    <location>
        <position position="45"/>
    </location>
    <ligand>
        <name>Mg(2+)</name>
        <dbReference type="ChEBI" id="CHEBI:18420"/>
    </ligand>
</feature>
<comment type="similarity">
    <text evidence="6">Belongs to the endonuclease V family.</text>
</comment>
<comment type="cofactor">
    <cofactor evidence="6">
        <name>Mg(2+)</name>
        <dbReference type="ChEBI" id="CHEBI:18420"/>
    </cofactor>
</comment>
<feature type="site" description="Interaction with target DNA" evidence="6">
    <location>
        <position position="81"/>
    </location>
</feature>
<dbReference type="EMBL" id="LWHQ01000090">
    <property type="protein sequence ID" value="OAS14239.1"/>
    <property type="molecule type" value="Genomic_DNA"/>
</dbReference>
<protein>
    <recommendedName>
        <fullName evidence="6">Endonuclease V</fullName>
        <ecNumber evidence="6">3.1.21.7</ecNumber>
    </recommendedName>
    <alternativeName>
        <fullName evidence="6">Deoxyinosine 3'endonuclease</fullName>
    </alternativeName>
    <alternativeName>
        <fullName evidence="6">Deoxyribonuclease V</fullName>
        <shortName evidence="6">DNase V</shortName>
    </alternativeName>
</protein>
<dbReference type="AlphaFoldDB" id="A0A179RX94"/>
<dbReference type="GO" id="GO:0016891">
    <property type="term" value="F:RNA endonuclease activity producing 5'-phosphomonoesters, hydrolytic mechanism"/>
    <property type="evidence" value="ECO:0007669"/>
    <property type="project" value="TreeGrafter"/>
</dbReference>
<evidence type="ECO:0000313" key="8">
    <source>
        <dbReference type="Proteomes" id="UP000078316"/>
    </source>
</evidence>
<proteinExistence type="inferred from homology"/>
<dbReference type="OrthoDB" id="9790916at2"/>
<comment type="caution">
    <text evidence="7">The sequence shown here is derived from an EMBL/GenBank/DDBJ whole genome shotgun (WGS) entry which is preliminary data.</text>
</comment>
<dbReference type="PANTHER" id="PTHR28511">
    <property type="entry name" value="ENDONUCLEASE V"/>
    <property type="match status" value="1"/>
</dbReference>
<evidence type="ECO:0000256" key="4">
    <source>
        <dbReference type="ARBA" id="ARBA00022759"/>
    </source>
</evidence>
<gene>
    <name evidence="6" type="primary">nfi</name>
    <name evidence="7" type="ORF">A5481_30645</name>
</gene>
<evidence type="ECO:0000256" key="2">
    <source>
        <dbReference type="ARBA" id="ARBA00022490"/>
    </source>
</evidence>
<keyword evidence="2 6" id="KW-0963">Cytoplasm</keyword>
<dbReference type="GO" id="GO:0005737">
    <property type="term" value="C:cytoplasm"/>
    <property type="evidence" value="ECO:0007669"/>
    <property type="project" value="UniProtKB-SubCell"/>
</dbReference>
<keyword evidence="6" id="KW-0460">Magnesium</keyword>
<organism evidence="7 8">
    <name type="scientific">Methylobacterium platani</name>
    <dbReference type="NCBI Taxonomy" id="427683"/>
    <lineage>
        <taxon>Bacteria</taxon>
        <taxon>Pseudomonadati</taxon>
        <taxon>Pseudomonadota</taxon>
        <taxon>Alphaproteobacteria</taxon>
        <taxon>Hyphomicrobiales</taxon>
        <taxon>Methylobacteriaceae</taxon>
        <taxon>Methylobacterium</taxon>
    </lineage>
</organism>
<evidence type="ECO:0000256" key="5">
    <source>
        <dbReference type="ARBA" id="ARBA00022801"/>
    </source>
</evidence>
<keyword evidence="6" id="KW-0234">DNA repair</keyword>
<evidence type="ECO:0000256" key="3">
    <source>
        <dbReference type="ARBA" id="ARBA00022722"/>
    </source>
</evidence>
<keyword evidence="6" id="KW-0227">DNA damage</keyword>
<keyword evidence="6" id="KW-0479">Metal-binding</keyword>
<dbReference type="RefSeq" id="WP_048434693.1">
    <property type="nucleotide sequence ID" value="NZ_LWHQ01000090.1"/>
</dbReference>
<reference evidence="7 8" key="1">
    <citation type="submission" date="2016-04" db="EMBL/GenBank/DDBJ databases">
        <authorList>
            <person name="Evans L.H."/>
            <person name="Alamgir A."/>
            <person name="Owens N."/>
            <person name="Weber N.D."/>
            <person name="Virtaneva K."/>
            <person name="Barbian K."/>
            <person name="Babar A."/>
            <person name="Rosenke K."/>
        </authorList>
    </citation>
    <scope>NUCLEOTIDE SEQUENCE [LARGE SCALE GENOMIC DNA]</scope>
    <source>
        <strain evidence="7 8">PMB02</strain>
    </source>
</reference>
<dbReference type="STRING" id="427683.A5481_30645"/>
<dbReference type="GO" id="GO:0003727">
    <property type="term" value="F:single-stranded RNA binding"/>
    <property type="evidence" value="ECO:0007669"/>
    <property type="project" value="TreeGrafter"/>
</dbReference>
<dbReference type="Pfam" id="PF04493">
    <property type="entry name" value="Endonuclease_5"/>
    <property type="match status" value="1"/>
</dbReference>
<dbReference type="NCBIfam" id="NF008629">
    <property type="entry name" value="PRK11617.1"/>
    <property type="match status" value="1"/>
</dbReference>
<dbReference type="GO" id="GO:0000287">
    <property type="term" value="F:magnesium ion binding"/>
    <property type="evidence" value="ECO:0007669"/>
    <property type="project" value="UniProtKB-UniRule"/>
</dbReference>
<dbReference type="InterPro" id="IPR007581">
    <property type="entry name" value="Endonuclease-V"/>
</dbReference>
<sequence>MDLVRRHAWDVTPKEAIALQRDLAAEIVADRPLTLDAVRLVAGVDVSVKNDRSHAAIVVATYPDFRVVETVTALMPTPFPYVPGLLSFREGPVLEEAFGRLEAEPDVFLFDGMGTAHPRRIGIASHMGLWLQRPTIGVGKTRLCGRNAPLSEEKGAHQPLVDKGETIGAVVRTRTGKHPLFISPGHLADIPTSVALVLACAPKYRLPEPIRLAHKAAGAFS</sequence>
<dbReference type="CDD" id="cd06559">
    <property type="entry name" value="Endonuclease_V"/>
    <property type="match status" value="1"/>
</dbReference>
<dbReference type="EC" id="3.1.21.7" evidence="6"/>
<dbReference type="Proteomes" id="UP000078316">
    <property type="component" value="Unassembled WGS sequence"/>
</dbReference>
<dbReference type="PANTHER" id="PTHR28511:SF1">
    <property type="entry name" value="ENDONUCLEASE V"/>
    <property type="match status" value="1"/>
</dbReference>
<evidence type="ECO:0000313" key="7">
    <source>
        <dbReference type="EMBL" id="OAS14239.1"/>
    </source>
</evidence>
<accession>A0A179RX94</accession>
<evidence type="ECO:0000256" key="1">
    <source>
        <dbReference type="ARBA" id="ARBA00004496"/>
    </source>
</evidence>
<evidence type="ECO:0000256" key="6">
    <source>
        <dbReference type="HAMAP-Rule" id="MF_00801"/>
    </source>
</evidence>
<comment type="catalytic activity">
    <reaction evidence="6">
        <text>Endonucleolytic cleavage at apurinic or apyrimidinic sites to products with a 5'-phosphate.</text>
        <dbReference type="EC" id="3.1.21.7"/>
    </reaction>
</comment>
<comment type="subcellular location">
    <subcellularLocation>
        <location evidence="1 6">Cytoplasm</location>
    </subcellularLocation>
</comment>
<dbReference type="HAMAP" id="MF_00801">
    <property type="entry name" value="Endonuclease_5"/>
    <property type="match status" value="1"/>
</dbReference>
<dbReference type="GO" id="GO:0006281">
    <property type="term" value="P:DNA repair"/>
    <property type="evidence" value="ECO:0007669"/>
    <property type="project" value="UniProtKB-UniRule"/>
</dbReference>